<accession>A0A7R8WMU1</accession>
<reference evidence="2" key="1">
    <citation type="submission" date="2020-11" db="EMBL/GenBank/DDBJ databases">
        <authorList>
            <person name="Tran Van P."/>
        </authorList>
    </citation>
    <scope>NUCLEOTIDE SEQUENCE</scope>
</reference>
<dbReference type="AlphaFoldDB" id="A0A7R8WMU1"/>
<name>A0A7R8WMU1_9CRUS</name>
<organism evidence="2">
    <name type="scientific">Cyprideis torosa</name>
    <dbReference type="NCBI Taxonomy" id="163714"/>
    <lineage>
        <taxon>Eukaryota</taxon>
        <taxon>Metazoa</taxon>
        <taxon>Ecdysozoa</taxon>
        <taxon>Arthropoda</taxon>
        <taxon>Crustacea</taxon>
        <taxon>Oligostraca</taxon>
        <taxon>Ostracoda</taxon>
        <taxon>Podocopa</taxon>
        <taxon>Podocopida</taxon>
        <taxon>Cytherocopina</taxon>
        <taxon>Cytheroidea</taxon>
        <taxon>Cytherideidae</taxon>
        <taxon>Cyprideis</taxon>
    </lineage>
</organism>
<proteinExistence type="predicted"/>
<evidence type="ECO:0000313" key="2">
    <source>
        <dbReference type="EMBL" id="CAD7231972.1"/>
    </source>
</evidence>
<feature type="non-terminal residue" evidence="2">
    <location>
        <position position="1"/>
    </location>
</feature>
<sequence>MMAELKLADDIQDPRLEEPANDTQCKEDISPSEPPSVPPVSSEERKRKRQGTNIPKRSKAVICKLKPCNNGCRELLALARCRRFSFGMDL</sequence>
<protein>
    <submittedName>
        <fullName evidence="2">Uncharacterized protein</fullName>
    </submittedName>
</protein>
<feature type="region of interest" description="Disordered" evidence="1">
    <location>
        <begin position="1"/>
        <end position="56"/>
    </location>
</feature>
<feature type="compositionally biased region" description="Basic and acidic residues" evidence="1">
    <location>
        <begin position="1"/>
        <end position="29"/>
    </location>
</feature>
<dbReference type="EMBL" id="OB664074">
    <property type="protein sequence ID" value="CAD7231972.1"/>
    <property type="molecule type" value="Genomic_DNA"/>
</dbReference>
<gene>
    <name evidence="2" type="ORF">CTOB1V02_LOCUS9815</name>
</gene>
<evidence type="ECO:0000256" key="1">
    <source>
        <dbReference type="SAM" id="MobiDB-lite"/>
    </source>
</evidence>